<dbReference type="PANTHER" id="PTHR47816">
    <property type="entry name" value="RIBOSOMAL RNA SMALL SUBUNIT METHYLTRANSFERASE C"/>
    <property type="match status" value="1"/>
</dbReference>
<evidence type="ECO:0000256" key="5">
    <source>
        <dbReference type="ARBA" id="ARBA00022691"/>
    </source>
</evidence>
<dbReference type="InterPro" id="IPR046977">
    <property type="entry name" value="RsmC/RlmG"/>
</dbReference>
<feature type="domain" description="Methyltransferase small" evidence="6">
    <location>
        <begin position="161"/>
        <end position="323"/>
    </location>
</feature>
<evidence type="ECO:0000313" key="7">
    <source>
        <dbReference type="EMBL" id="TMM52907.1"/>
    </source>
</evidence>
<dbReference type="Proteomes" id="UP000309550">
    <property type="component" value="Unassembled WGS sequence"/>
</dbReference>
<keyword evidence="4 7" id="KW-0808">Transferase</keyword>
<evidence type="ECO:0000256" key="4">
    <source>
        <dbReference type="ARBA" id="ARBA00022679"/>
    </source>
</evidence>
<proteinExistence type="predicted"/>
<dbReference type="GO" id="GO:0008757">
    <property type="term" value="F:S-adenosylmethionine-dependent methyltransferase activity"/>
    <property type="evidence" value="ECO:0007669"/>
    <property type="project" value="InterPro"/>
</dbReference>
<accession>A0A5S3PFT1</accession>
<name>A0A5S3PFT1_9RHOB</name>
<protein>
    <submittedName>
        <fullName evidence="7">Class I SAM-dependent methyltransferase</fullName>
    </submittedName>
</protein>
<evidence type="ECO:0000259" key="6">
    <source>
        <dbReference type="Pfam" id="PF05175"/>
    </source>
</evidence>
<organism evidence="7 8">
    <name type="scientific">Sulfitobacter sabulilitoris</name>
    <dbReference type="NCBI Taxonomy" id="2562655"/>
    <lineage>
        <taxon>Bacteria</taxon>
        <taxon>Pseudomonadati</taxon>
        <taxon>Pseudomonadota</taxon>
        <taxon>Alphaproteobacteria</taxon>
        <taxon>Rhodobacterales</taxon>
        <taxon>Roseobacteraceae</taxon>
        <taxon>Sulfitobacter</taxon>
    </lineage>
</organism>
<keyword evidence="8" id="KW-1185">Reference proteome</keyword>
<evidence type="ECO:0000256" key="2">
    <source>
        <dbReference type="ARBA" id="ARBA00022552"/>
    </source>
</evidence>
<dbReference type="Pfam" id="PF05175">
    <property type="entry name" value="MTS"/>
    <property type="match status" value="1"/>
</dbReference>
<comment type="caution">
    <text evidence="7">The sequence shown here is derived from an EMBL/GenBank/DDBJ whole genome shotgun (WGS) entry which is preliminary data.</text>
</comment>
<dbReference type="InterPro" id="IPR029063">
    <property type="entry name" value="SAM-dependent_MTases_sf"/>
</dbReference>
<evidence type="ECO:0000256" key="3">
    <source>
        <dbReference type="ARBA" id="ARBA00022603"/>
    </source>
</evidence>
<evidence type="ECO:0000313" key="8">
    <source>
        <dbReference type="Proteomes" id="UP000309550"/>
    </source>
</evidence>
<keyword evidence="5" id="KW-0949">S-adenosyl-L-methionine</keyword>
<dbReference type="InterPro" id="IPR007848">
    <property type="entry name" value="Small_mtfrase_dom"/>
</dbReference>
<dbReference type="AlphaFoldDB" id="A0A5S3PFT1"/>
<dbReference type="SUPFAM" id="SSF53335">
    <property type="entry name" value="S-adenosyl-L-methionine-dependent methyltransferases"/>
    <property type="match status" value="1"/>
</dbReference>
<keyword evidence="3 7" id="KW-0489">Methyltransferase</keyword>
<dbReference type="PROSITE" id="PS00092">
    <property type="entry name" value="N6_MTASE"/>
    <property type="match status" value="1"/>
</dbReference>
<dbReference type="GO" id="GO:0003676">
    <property type="term" value="F:nucleic acid binding"/>
    <property type="evidence" value="ECO:0007669"/>
    <property type="project" value="InterPro"/>
</dbReference>
<dbReference type="PANTHER" id="PTHR47816:SF4">
    <property type="entry name" value="RIBOSOMAL RNA SMALL SUBUNIT METHYLTRANSFERASE C"/>
    <property type="match status" value="1"/>
</dbReference>
<dbReference type="OrthoDB" id="9816072at2"/>
<keyword evidence="1" id="KW-0963">Cytoplasm</keyword>
<dbReference type="GO" id="GO:0006364">
    <property type="term" value="P:rRNA processing"/>
    <property type="evidence" value="ECO:0007669"/>
    <property type="project" value="UniProtKB-KW"/>
</dbReference>
<sequence>MLAQRLSLALGTGGLALPDGGIIVVLHPGGQADLSALPRDRVVVVAPLKPDFDHFTAQGYNCVVDAAEAGAPCAAVLVCLPRAKALAQTLIARAAALAPQVLIIDGQKTDGVDSMLKAVRGRLAVQGPIAKAHGKMFWVRDPAADAVADWAAGPSLTAGGFWTAPGVFSADAVDPASAMLVDNLPPKLGRSVADLGAGWGFLAAHVLTRTDVEVVHLVEADHMALECARRNVTDPRASFHWADATLWQPPHKMDGVVMNPPFHTGRAADPSLGQAFVASAARILAPQGQLWMVANRHLPYETTLEAHFAKVSELGGDARFKVLHAARPARKRG</sequence>
<evidence type="ECO:0000256" key="1">
    <source>
        <dbReference type="ARBA" id="ARBA00022490"/>
    </source>
</evidence>
<dbReference type="Gene3D" id="3.40.50.150">
    <property type="entry name" value="Vaccinia Virus protein VP39"/>
    <property type="match status" value="1"/>
</dbReference>
<dbReference type="CDD" id="cd02440">
    <property type="entry name" value="AdoMet_MTases"/>
    <property type="match status" value="1"/>
</dbReference>
<dbReference type="GO" id="GO:0008170">
    <property type="term" value="F:N-methyltransferase activity"/>
    <property type="evidence" value="ECO:0007669"/>
    <property type="project" value="UniProtKB-ARBA"/>
</dbReference>
<dbReference type="GO" id="GO:0032259">
    <property type="term" value="P:methylation"/>
    <property type="evidence" value="ECO:0007669"/>
    <property type="project" value="UniProtKB-KW"/>
</dbReference>
<dbReference type="EMBL" id="VANS01000002">
    <property type="protein sequence ID" value="TMM52907.1"/>
    <property type="molecule type" value="Genomic_DNA"/>
</dbReference>
<dbReference type="RefSeq" id="WP_138662449.1">
    <property type="nucleotide sequence ID" value="NZ_VANS01000002.1"/>
</dbReference>
<reference evidence="7 8" key="1">
    <citation type="submission" date="2019-05" db="EMBL/GenBank/DDBJ databases">
        <title>Sulfitobacter sabulilitoris sp. nov., isolated from a marine sand.</title>
        <authorList>
            <person name="Yoon J.-H."/>
        </authorList>
    </citation>
    <scope>NUCLEOTIDE SEQUENCE [LARGE SCALE GENOMIC DNA]</scope>
    <source>
        <strain evidence="7 8">HSMS-29</strain>
    </source>
</reference>
<dbReference type="InterPro" id="IPR002052">
    <property type="entry name" value="DNA_methylase_N6_adenine_CS"/>
</dbReference>
<keyword evidence="2" id="KW-0698">rRNA processing</keyword>
<gene>
    <name evidence="7" type="ORF">FDT80_11705</name>
</gene>